<name>A0A3A1WMR0_9HYPH</name>
<dbReference type="InterPro" id="IPR036388">
    <property type="entry name" value="WH-like_DNA-bd_sf"/>
</dbReference>
<evidence type="ECO:0000256" key="3">
    <source>
        <dbReference type="ARBA" id="ARBA00023163"/>
    </source>
</evidence>
<dbReference type="GO" id="GO:0006355">
    <property type="term" value="P:regulation of DNA-templated transcription"/>
    <property type="evidence" value="ECO:0007669"/>
    <property type="project" value="InterPro"/>
</dbReference>
<keyword evidence="2" id="KW-0238">DNA-binding</keyword>
<dbReference type="SUPFAM" id="SSF51206">
    <property type="entry name" value="cAMP-binding domain-like"/>
    <property type="match status" value="1"/>
</dbReference>
<sequence>MVVHLIRKLQNYAPLSEEERSALQDLSNRRQRVLNSRDDVIAQGERPGFVNLVLEGFACRYKILPDGRRQILSFFIPGDLCDLHNEVLGVMDHSIGAISPLRIAQIGSDEIEAVMTRFPRLSRAFWWNELVGEAITREWLANLGQRTGAERVAHLLCETFVRMRAIGLVDAAGACPFPITQADLSDALGISIVHTNRMLQDLRAEGLIVLKGRALQVDDLGALMRLANFEPSYLHLRRHDGEEAGDPAEMHRETTA</sequence>
<dbReference type="InterPro" id="IPR014710">
    <property type="entry name" value="RmlC-like_jellyroll"/>
</dbReference>
<dbReference type="AlphaFoldDB" id="A0A3A1WMR0"/>
<dbReference type="EMBL" id="QYRN01000002">
    <property type="protein sequence ID" value="RIY02846.1"/>
    <property type="molecule type" value="Genomic_DNA"/>
</dbReference>
<accession>A0A3A1WMR0</accession>
<evidence type="ECO:0000256" key="1">
    <source>
        <dbReference type="ARBA" id="ARBA00023015"/>
    </source>
</evidence>
<feature type="domain" description="HTH crp-type" evidence="4">
    <location>
        <begin position="146"/>
        <end position="221"/>
    </location>
</feature>
<dbReference type="InterPro" id="IPR000595">
    <property type="entry name" value="cNMP-bd_dom"/>
</dbReference>
<keyword evidence="6" id="KW-1185">Reference proteome</keyword>
<dbReference type="Pfam" id="PF00027">
    <property type="entry name" value="cNMP_binding"/>
    <property type="match status" value="1"/>
</dbReference>
<dbReference type="SUPFAM" id="SSF46785">
    <property type="entry name" value="Winged helix' DNA-binding domain"/>
    <property type="match status" value="1"/>
</dbReference>
<evidence type="ECO:0000313" key="5">
    <source>
        <dbReference type="EMBL" id="RIY02846.1"/>
    </source>
</evidence>
<dbReference type="CDD" id="cd00038">
    <property type="entry name" value="CAP_ED"/>
    <property type="match status" value="1"/>
</dbReference>
<keyword evidence="3" id="KW-0804">Transcription</keyword>
<gene>
    <name evidence="5" type="ORF">D3218_04705</name>
</gene>
<dbReference type="InterPro" id="IPR012318">
    <property type="entry name" value="HTH_CRP"/>
</dbReference>
<dbReference type="GO" id="GO:0003677">
    <property type="term" value="F:DNA binding"/>
    <property type="evidence" value="ECO:0007669"/>
    <property type="project" value="UniProtKB-KW"/>
</dbReference>
<reference evidence="6" key="1">
    <citation type="submission" date="2018-09" db="EMBL/GenBank/DDBJ databases">
        <authorList>
            <person name="Tuo L."/>
        </authorList>
    </citation>
    <scope>NUCLEOTIDE SEQUENCE [LARGE SCALE GENOMIC DNA]</scope>
    <source>
        <strain evidence="6">M2BS4Y-1</strain>
    </source>
</reference>
<dbReference type="Gene3D" id="2.60.120.10">
    <property type="entry name" value="Jelly Rolls"/>
    <property type="match status" value="1"/>
</dbReference>
<dbReference type="Pfam" id="PF13545">
    <property type="entry name" value="HTH_Crp_2"/>
    <property type="match status" value="1"/>
</dbReference>
<dbReference type="InterPro" id="IPR036390">
    <property type="entry name" value="WH_DNA-bd_sf"/>
</dbReference>
<proteinExistence type="predicted"/>
<dbReference type="Proteomes" id="UP000265750">
    <property type="component" value="Unassembled WGS sequence"/>
</dbReference>
<evidence type="ECO:0000256" key="2">
    <source>
        <dbReference type="ARBA" id="ARBA00023125"/>
    </source>
</evidence>
<dbReference type="InterPro" id="IPR018490">
    <property type="entry name" value="cNMP-bd_dom_sf"/>
</dbReference>
<keyword evidence="1" id="KW-0805">Transcription regulation</keyword>
<evidence type="ECO:0000313" key="6">
    <source>
        <dbReference type="Proteomes" id="UP000265750"/>
    </source>
</evidence>
<dbReference type="Gene3D" id="1.10.10.10">
    <property type="entry name" value="Winged helix-like DNA-binding domain superfamily/Winged helix DNA-binding domain"/>
    <property type="match status" value="1"/>
</dbReference>
<comment type="caution">
    <text evidence="5">The sequence shown here is derived from an EMBL/GenBank/DDBJ whole genome shotgun (WGS) entry which is preliminary data.</text>
</comment>
<dbReference type="OrthoDB" id="7584044at2"/>
<organism evidence="5 6">
    <name type="scientific">Aureimonas flava</name>
    <dbReference type="NCBI Taxonomy" id="2320271"/>
    <lineage>
        <taxon>Bacteria</taxon>
        <taxon>Pseudomonadati</taxon>
        <taxon>Pseudomonadota</taxon>
        <taxon>Alphaproteobacteria</taxon>
        <taxon>Hyphomicrobiales</taxon>
        <taxon>Aurantimonadaceae</taxon>
        <taxon>Aureimonas</taxon>
    </lineage>
</organism>
<dbReference type="SMART" id="SM00419">
    <property type="entry name" value="HTH_CRP"/>
    <property type="match status" value="1"/>
</dbReference>
<evidence type="ECO:0000259" key="4">
    <source>
        <dbReference type="PROSITE" id="PS51063"/>
    </source>
</evidence>
<protein>
    <submittedName>
        <fullName evidence="5">Crp/Fnr family transcriptional regulator</fullName>
    </submittedName>
</protein>
<dbReference type="PROSITE" id="PS51063">
    <property type="entry name" value="HTH_CRP_2"/>
    <property type="match status" value="1"/>
</dbReference>